<dbReference type="InterPro" id="IPR000387">
    <property type="entry name" value="Tyr_Pase_dom"/>
</dbReference>
<evidence type="ECO:0000256" key="4">
    <source>
        <dbReference type="ARBA" id="ARBA00022912"/>
    </source>
</evidence>
<dbReference type="PROSITE" id="PS50054">
    <property type="entry name" value="TYR_PHOSPHATASE_DUAL"/>
    <property type="match status" value="1"/>
</dbReference>
<evidence type="ECO:0000256" key="5">
    <source>
        <dbReference type="SAM" id="MobiDB-lite"/>
    </source>
</evidence>
<evidence type="ECO:0000256" key="3">
    <source>
        <dbReference type="ARBA" id="ARBA00022801"/>
    </source>
</evidence>
<keyword evidence="3" id="KW-0378">Hydrolase</keyword>
<dbReference type="Proteomes" id="UP001608902">
    <property type="component" value="Unassembled WGS sequence"/>
</dbReference>
<dbReference type="EC" id="3.1.3.48" evidence="2"/>
<dbReference type="InterPro" id="IPR016130">
    <property type="entry name" value="Tyr_Pase_AS"/>
</dbReference>
<evidence type="ECO:0000313" key="8">
    <source>
        <dbReference type="EMBL" id="MFH4978924.1"/>
    </source>
</evidence>
<feature type="region of interest" description="Disordered" evidence="5">
    <location>
        <begin position="378"/>
        <end position="413"/>
    </location>
</feature>
<feature type="domain" description="Tyrosine-protein phosphatase" evidence="6">
    <location>
        <begin position="1"/>
        <end position="94"/>
    </location>
</feature>
<name>A0ABD6EL93_9BILA</name>
<feature type="compositionally biased region" description="Low complexity" evidence="5">
    <location>
        <begin position="314"/>
        <end position="335"/>
    </location>
</feature>
<evidence type="ECO:0000259" key="7">
    <source>
        <dbReference type="PROSITE" id="PS50056"/>
    </source>
</evidence>
<dbReference type="InterPro" id="IPR020422">
    <property type="entry name" value="TYR_PHOSPHATASE_DUAL_dom"/>
</dbReference>
<keyword evidence="9" id="KW-1185">Reference proteome</keyword>
<dbReference type="SUPFAM" id="SSF52799">
    <property type="entry name" value="(Phosphotyrosine protein) phosphatases II"/>
    <property type="match status" value="1"/>
</dbReference>
<dbReference type="Pfam" id="PF00782">
    <property type="entry name" value="DSPc"/>
    <property type="match status" value="1"/>
</dbReference>
<comment type="similarity">
    <text evidence="1">Belongs to the protein-tyrosine phosphatase family. Non-receptor class dual specificity subfamily.</text>
</comment>
<dbReference type="AlphaFoldDB" id="A0ABD6EL93"/>
<evidence type="ECO:0000313" key="9">
    <source>
        <dbReference type="Proteomes" id="UP001608902"/>
    </source>
</evidence>
<comment type="caution">
    <text evidence="8">The sequence shown here is derived from an EMBL/GenBank/DDBJ whole genome shotgun (WGS) entry which is preliminary data.</text>
</comment>
<keyword evidence="4" id="KW-0904">Protein phosphatase</keyword>
<dbReference type="SMART" id="SM00195">
    <property type="entry name" value="DSPc"/>
    <property type="match status" value="1"/>
</dbReference>
<dbReference type="PANTHER" id="PTHR10159">
    <property type="entry name" value="DUAL SPECIFICITY PROTEIN PHOSPHATASE"/>
    <property type="match status" value="1"/>
</dbReference>
<feature type="region of interest" description="Disordered" evidence="5">
    <location>
        <begin position="314"/>
        <end position="341"/>
    </location>
</feature>
<feature type="compositionally biased region" description="Polar residues" evidence="5">
    <location>
        <begin position="380"/>
        <end position="391"/>
    </location>
</feature>
<dbReference type="PROSITE" id="PS00383">
    <property type="entry name" value="TYR_PHOSPHATASE_1"/>
    <property type="match status" value="1"/>
</dbReference>
<evidence type="ECO:0000256" key="2">
    <source>
        <dbReference type="ARBA" id="ARBA00013064"/>
    </source>
</evidence>
<feature type="compositionally biased region" description="Basic and acidic residues" evidence="5">
    <location>
        <begin position="123"/>
        <end position="135"/>
    </location>
</feature>
<feature type="compositionally biased region" description="Low complexity" evidence="5">
    <location>
        <begin position="402"/>
        <end position="413"/>
    </location>
</feature>
<organism evidence="8 9">
    <name type="scientific">Gnathostoma spinigerum</name>
    <dbReference type="NCBI Taxonomy" id="75299"/>
    <lineage>
        <taxon>Eukaryota</taxon>
        <taxon>Metazoa</taxon>
        <taxon>Ecdysozoa</taxon>
        <taxon>Nematoda</taxon>
        <taxon>Chromadorea</taxon>
        <taxon>Rhabditida</taxon>
        <taxon>Spirurina</taxon>
        <taxon>Gnathostomatomorpha</taxon>
        <taxon>Gnathostomatoidea</taxon>
        <taxon>Gnathostomatidae</taxon>
        <taxon>Gnathostoma</taxon>
    </lineage>
</organism>
<gene>
    <name evidence="8" type="ORF">AB6A40_005633</name>
</gene>
<accession>A0ABD6EL93</accession>
<dbReference type="Gene3D" id="3.90.190.10">
    <property type="entry name" value="Protein tyrosine phosphatase superfamily"/>
    <property type="match status" value="1"/>
</dbReference>
<evidence type="ECO:0000256" key="1">
    <source>
        <dbReference type="ARBA" id="ARBA00008601"/>
    </source>
</evidence>
<dbReference type="EMBL" id="JBGFUD010003665">
    <property type="protein sequence ID" value="MFH4978924.1"/>
    <property type="molecule type" value="Genomic_DNA"/>
</dbReference>
<proteinExistence type="inferred from homology"/>
<feature type="region of interest" description="Disordered" evidence="5">
    <location>
        <begin position="116"/>
        <end position="135"/>
    </location>
</feature>
<dbReference type="PANTHER" id="PTHR10159:SF533">
    <property type="entry name" value="TYROSINE-PROTEIN PHOSPHATASE VHP-1"/>
    <property type="match status" value="1"/>
</dbReference>
<protein>
    <recommendedName>
        <fullName evidence="2">protein-tyrosine-phosphatase</fullName>
        <ecNumber evidence="2">3.1.3.48</ecNumber>
    </recommendedName>
</protein>
<sequence length="413" mass="45046">MRIPVNDSYQDKLLPHFEDAFEFLDRVSKSGSAVLIHCLAGISRSPTLAIAYIMRLYNWTSDQAYRFVKSKRPSISPNFNFMGQLLEYETQLKSKNSFVPPMEPLSESLINSSQDTLVSVSPADKDDGNSSGRIERPVKIPKSVSCGQINQEGKPPIRPQSILRNDEKSLWKVNANGKRTLDSTSVVLGFNLMRPKALGSFTTLNQASLDSKTSSVQELPSPSSELEKLTFSGTESPDTSATNPIFSILRSNTPVRAISAMHAHCADNPTFSSRGLPLDPPCSSSSMSCSSPPRFIKRITRCISSKKSSWSSVTQRSSFSHSSTPSTVVSRSSLSAKPLPSVAEVDRPQSNCIIIDTSNESVFVNGSSDCLAKRNDSAEHATNFSASTSAPESYRDPDRESISSTSSLEIIVQ</sequence>
<dbReference type="InterPro" id="IPR000340">
    <property type="entry name" value="Dual-sp_phosphatase_cat-dom"/>
</dbReference>
<feature type="domain" description="Tyrosine specific protein phosphatases" evidence="7">
    <location>
        <begin position="18"/>
        <end position="75"/>
    </location>
</feature>
<dbReference type="InterPro" id="IPR029021">
    <property type="entry name" value="Prot-tyrosine_phosphatase-like"/>
</dbReference>
<evidence type="ECO:0000259" key="6">
    <source>
        <dbReference type="PROSITE" id="PS50054"/>
    </source>
</evidence>
<dbReference type="PROSITE" id="PS50056">
    <property type="entry name" value="TYR_PHOSPHATASE_2"/>
    <property type="match status" value="1"/>
</dbReference>
<reference evidence="8 9" key="1">
    <citation type="submission" date="2024-08" db="EMBL/GenBank/DDBJ databases">
        <title>Gnathostoma spinigerum genome.</title>
        <authorList>
            <person name="Gonzalez-Bertolin B."/>
            <person name="Monzon S."/>
            <person name="Zaballos A."/>
            <person name="Jimenez P."/>
            <person name="Dekumyoy P."/>
            <person name="Varona S."/>
            <person name="Cuesta I."/>
            <person name="Sumanam S."/>
            <person name="Adisakwattana P."/>
            <person name="Gasser R.B."/>
            <person name="Hernandez-Gonzalez A."/>
            <person name="Young N.D."/>
            <person name="Perteguer M.J."/>
        </authorList>
    </citation>
    <scope>NUCLEOTIDE SEQUENCE [LARGE SCALE GENOMIC DNA]</scope>
    <source>
        <strain evidence="8">AL3</strain>
        <tissue evidence="8">Liver</tissue>
    </source>
</reference>
<dbReference type="GO" id="GO:0004725">
    <property type="term" value="F:protein tyrosine phosphatase activity"/>
    <property type="evidence" value="ECO:0007669"/>
    <property type="project" value="UniProtKB-EC"/>
</dbReference>